<keyword evidence="2" id="KW-1185">Reference proteome</keyword>
<proteinExistence type="predicted"/>
<protein>
    <submittedName>
        <fullName evidence="1">Uncharacterized protein</fullName>
    </submittedName>
</protein>
<comment type="caution">
    <text evidence="1">The sequence shown here is derived from an EMBL/GenBank/DDBJ whole genome shotgun (WGS) entry which is preliminary data.</text>
</comment>
<name>A0ABW3CB02_9ACTN</name>
<feature type="non-terminal residue" evidence="1">
    <location>
        <position position="1"/>
    </location>
</feature>
<evidence type="ECO:0000313" key="1">
    <source>
        <dbReference type="EMBL" id="MFD0851112.1"/>
    </source>
</evidence>
<sequence length="169" mass="18879">DAAAFREFLAARRKLLADAMTALLDGFRPTWLQQTVDPVEMHPGCSLRFDLYQSDWDAGRIVANAKGDHPQSFEWTCSFRLDELETAIEQADNGTDSDITIADEPSPVRVENDTVEIAIGPYTVTGTIAAWREILNREKQDARPLSQIPELAESSWTGDRIPFPVTSIE</sequence>
<gene>
    <name evidence="1" type="ORF">ACFQ07_02700</name>
</gene>
<accession>A0ABW3CB02</accession>
<organism evidence="1 2">
    <name type="scientific">Actinomadura adrarensis</name>
    <dbReference type="NCBI Taxonomy" id="1819600"/>
    <lineage>
        <taxon>Bacteria</taxon>
        <taxon>Bacillati</taxon>
        <taxon>Actinomycetota</taxon>
        <taxon>Actinomycetes</taxon>
        <taxon>Streptosporangiales</taxon>
        <taxon>Thermomonosporaceae</taxon>
        <taxon>Actinomadura</taxon>
    </lineage>
</organism>
<evidence type="ECO:0000313" key="2">
    <source>
        <dbReference type="Proteomes" id="UP001597083"/>
    </source>
</evidence>
<dbReference type="EMBL" id="JBHTIR010000258">
    <property type="protein sequence ID" value="MFD0851112.1"/>
    <property type="molecule type" value="Genomic_DNA"/>
</dbReference>
<reference evidence="2" key="1">
    <citation type="journal article" date="2019" name="Int. J. Syst. Evol. Microbiol.">
        <title>The Global Catalogue of Microorganisms (GCM) 10K type strain sequencing project: providing services to taxonomists for standard genome sequencing and annotation.</title>
        <authorList>
            <consortium name="The Broad Institute Genomics Platform"/>
            <consortium name="The Broad Institute Genome Sequencing Center for Infectious Disease"/>
            <person name="Wu L."/>
            <person name="Ma J."/>
        </authorList>
    </citation>
    <scope>NUCLEOTIDE SEQUENCE [LARGE SCALE GENOMIC DNA]</scope>
    <source>
        <strain evidence="2">JCM 31696</strain>
    </source>
</reference>
<dbReference type="Proteomes" id="UP001597083">
    <property type="component" value="Unassembled WGS sequence"/>
</dbReference>